<protein>
    <submittedName>
        <fullName evidence="2">Cell division membrane protein</fullName>
    </submittedName>
</protein>
<feature type="transmembrane region" description="Helical" evidence="1">
    <location>
        <begin position="14"/>
        <end position="36"/>
    </location>
</feature>
<sequence length="98" mass="11567">MVNFLHLLYEVINWAFWAYSLLIVINSIMSWAPFLYNSKLGQIIARVVEPFLNIFRIGPLERLTAFTGLDISPIIALFILYFIQRLFSDLLLRLILRY</sequence>
<evidence type="ECO:0000313" key="2">
    <source>
        <dbReference type="EMBL" id="GFZ27737.1"/>
    </source>
</evidence>
<keyword evidence="3" id="KW-1185">Reference proteome</keyword>
<dbReference type="Proteomes" id="UP000677218">
    <property type="component" value="Unassembled WGS sequence"/>
</dbReference>
<name>A0A916VIF5_9LACO</name>
<dbReference type="Pfam" id="PF02325">
    <property type="entry name" value="CCB3_YggT"/>
    <property type="match status" value="1"/>
</dbReference>
<dbReference type="AlphaFoldDB" id="A0A916VIF5"/>
<gene>
    <name evidence="2" type="ORF">LCB40_16170</name>
</gene>
<proteinExistence type="predicted"/>
<keyword evidence="1" id="KW-1133">Transmembrane helix</keyword>
<dbReference type="InterPro" id="IPR003425">
    <property type="entry name" value="CCB3/YggT"/>
</dbReference>
<dbReference type="GO" id="GO:0051301">
    <property type="term" value="P:cell division"/>
    <property type="evidence" value="ECO:0007669"/>
    <property type="project" value="UniProtKB-KW"/>
</dbReference>
<evidence type="ECO:0000256" key="1">
    <source>
        <dbReference type="SAM" id="Phobius"/>
    </source>
</evidence>
<dbReference type="RefSeq" id="WP_212781417.1">
    <property type="nucleotide sequence ID" value="NZ_BMAY01000017.1"/>
</dbReference>
<keyword evidence="1" id="KW-0472">Membrane</keyword>
<keyword evidence="2" id="KW-0132">Cell division</keyword>
<keyword evidence="1" id="KW-0812">Transmembrane</keyword>
<feature type="transmembrane region" description="Helical" evidence="1">
    <location>
        <begin position="63"/>
        <end position="83"/>
    </location>
</feature>
<evidence type="ECO:0000313" key="3">
    <source>
        <dbReference type="Proteomes" id="UP000677218"/>
    </source>
</evidence>
<keyword evidence="2" id="KW-0131">Cell cycle</keyword>
<dbReference type="GO" id="GO:0016020">
    <property type="term" value="C:membrane"/>
    <property type="evidence" value="ECO:0007669"/>
    <property type="project" value="InterPro"/>
</dbReference>
<organism evidence="2 3">
    <name type="scientific">Lactobacillus corticis</name>
    <dbReference type="NCBI Taxonomy" id="2201249"/>
    <lineage>
        <taxon>Bacteria</taxon>
        <taxon>Bacillati</taxon>
        <taxon>Bacillota</taxon>
        <taxon>Bacilli</taxon>
        <taxon>Lactobacillales</taxon>
        <taxon>Lactobacillaceae</taxon>
        <taxon>Lactobacillus</taxon>
    </lineage>
</organism>
<reference evidence="2" key="1">
    <citation type="submission" date="2020-08" db="EMBL/GenBank/DDBJ databases">
        <title>Taxonomic study for Lactobacillus species isolated from hardwood bark.</title>
        <authorList>
            <person name="Tohno M."/>
            <person name="Tanizawa Y."/>
        </authorList>
    </citation>
    <scope>NUCLEOTIDE SEQUENCE</scope>
    <source>
        <strain evidence="2">B40</strain>
    </source>
</reference>
<accession>A0A916VIF5</accession>
<comment type="caution">
    <text evidence="2">The sequence shown here is derived from an EMBL/GenBank/DDBJ whole genome shotgun (WGS) entry which is preliminary data.</text>
</comment>
<dbReference type="EMBL" id="BMAY01000017">
    <property type="protein sequence ID" value="GFZ27737.1"/>
    <property type="molecule type" value="Genomic_DNA"/>
</dbReference>